<feature type="signal peptide" evidence="1">
    <location>
        <begin position="1"/>
        <end position="25"/>
    </location>
</feature>
<dbReference type="PROSITE" id="PS51257">
    <property type="entry name" value="PROKAR_LIPOPROTEIN"/>
    <property type="match status" value="1"/>
</dbReference>
<reference evidence="3" key="1">
    <citation type="submission" date="2016-10" db="EMBL/GenBank/DDBJ databases">
        <authorList>
            <person name="Varghese N."/>
            <person name="Submissions S."/>
        </authorList>
    </citation>
    <scope>NUCLEOTIDE SEQUENCE [LARGE SCALE GENOMIC DNA]</scope>
    <source>
        <strain evidence="3">DSM 23920</strain>
    </source>
</reference>
<feature type="chain" id="PRO_5011530343" description="DUF4836 family protein" evidence="1">
    <location>
        <begin position="26"/>
        <end position="583"/>
    </location>
</feature>
<dbReference type="Proteomes" id="UP000199656">
    <property type="component" value="Unassembled WGS sequence"/>
</dbReference>
<gene>
    <name evidence="2" type="ORF">SAMN05660909_03648</name>
</gene>
<accession>A0A1H4ECD7</accession>
<evidence type="ECO:0000313" key="3">
    <source>
        <dbReference type="Proteomes" id="UP000199656"/>
    </source>
</evidence>
<keyword evidence="3" id="KW-1185">Reference proteome</keyword>
<dbReference type="STRING" id="408074.SAMN05660909_03648"/>
<sequence length="583" mass="63650">MMKSISKVLLTALSAAVILSACSKAPEESRFIPKTAGIVLELNAKQLTTKLVTNGITMDKLFEAVQSKDTSDVAKAWKDAENSGVDMQSHFFLSVVAPQGLDQYVSVTASLKDAAKFEAFVKKEDNAANIQTKNDFKYYWKADDQCIVGWTKSTLILIKGIDTDKLKKYAPGQPGIPAPDEEAVDSAVATPAALTQTDAEGPWVAELDRLFHLKKEESAASVEPFNKLLKENADAGIYANPEVFYNSQTMAMVPVNVKKLIEGTYYVATINFENGKVVMEGDSYLGKELKEIFKKYGSKEIDYSLVKKYPGDNVSAVIAYAFDFHMLGDIIKLMSLDGMANMGLAQSGVTLDDILDAFEGQLAYVASDFAVTKQESQNMPGNFSEKPSAKWIFTIKVGKKEAFEKIMASPMMKQTFTKEGDHYVITNPMMAATVPPVSITDKYITLGSDSALLQAYLAGNGNIKLPEGVEGKLKGNMMSGYVNLEKIIGSIPDSELDSDTKPLLAKIKVLFQDAYFSNKMSGNDRQHGELIVNFKNKEQNSLVQIVNFSTEAAKVIKAKQDKANQAVDSAVAAEPTDSVQTAQ</sequence>
<keyword evidence="1" id="KW-0732">Signal</keyword>
<evidence type="ECO:0008006" key="4">
    <source>
        <dbReference type="Google" id="ProtNLM"/>
    </source>
</evidence>
<evidence type="ECO:0000313" key="2">
    <source>
        <dbReference type="EMBL" id="SEA82724.1"/>
    </source>
</evidence>
<dbReference type="EMBL" id="FNRL01000017">
    <property type="protein sequence ID" value="SEA82724.1"/>
    <property type="molecule type" value="Genomic_DNA"/>
</dbReference>
<protein>
    <recommendedName>
        <fullName evidence="4">DUF4836 family protein</fullName>
    </recommendedName>
</protein>
<proteinExistence type="predicted"/>
<organism evidence="2 3">
    <name type="scientific">Chitinophaga terrae</name>
    <name type="common">ex Kim and Jung 2007</name>
    <dbReference type="NCBI Taxonomy" id="408074"/>
    <lineage>
        <taxon>Bacteria</taxon>
        <taxon>Pseudomonadati</taxon>
        <taxon>Bacteroidota</taxon>
        <taxon>Chitinophagia</taxon>
        <taxon>Chitinophagales</taxon>
        <taxon>Chitinophagaceae</taxon>
        <taxon>Chitinophaga</taxon>
    </lineage>
</organism>
<evidence type="ECO:0000256" key="1">
    <source>
        <dbReference type="SAM" id="SignalP"/>
    </source>
</evidence>
<name>A0A1H4ECD7_9BACT</name>
<dbReference type="OrthoDB" id="609910at2"/>
<dbReference type="RefSeq" id="WP_089763361.1">
    <property type="nucleotide sequence ID" value="NZ_BKAT01000030.1"/>
</dbReference>
<dbReference type="AlphaFoldDB" id="A0A1H4ECD7"/>